<reference evidence="1 2" key="1">
    <citation type="submission" date="2020-10" db="EMBL/GenBank/DDBJ databases">
        <title>Genome analysis of Massilia species.</title>
        <authorList>
            <person name="Jung D.-H."/>
        </authorList>
    </citation>
    <scope>NUCLEOTIDE SEQUENCE [LARGE SCALE GENOMIC DNA]</scope>
    <source>
        <strain evidence="2">sipir</strain>
    </source>
</reference>
<proteinExistence type="predicted"/>
<organism evidence="1 2">
    <name type="scientific">Massilia violaceinigra</name>
    <dbReference type="NCBI Taxonomy" id="2045208"/>
    <lineage>
        <taxon>Bacteria</taxon>
        <taxon>Pseudomonadati</taxon>
        <taxon>Pseudomonadota</taxon>
        <taxon>Betaproteobacteria</taxon>
        <taxon>Burkholderiales</taxon>
        <taxon>Oxalobacteraceae</taxon>
        <taxon>Telluria group</taxon>
        <taxon>Massilia</taxon>
    </lineage>
</organism>
<protein>
    <submittedName>
        <fullName evidence="1">Uncharacterized protein</fullName>
    </submittedName>
</protein>
<gene>
    <name evidence="1" type="ORF">INH39_23660</name>
</gene>
<evidence type="ECO:0000313" key="2">
    <source>
        <dbReference type="Proteomes" id="UP000831532"/>
    </source>
</evidence>
<keyword evidence="2" id="KW-1185">Reference proteome</keyword>
<accession>A0ABY4A0Z9</accession>
<dbReference type="RefSeq" id="WP_243489585.1">
    <property type="nucleotide sequence ID" value="NZ_CP063361.1"/>
</dbReference>
<dbReference type="Proteomes" id="UP000831532">
    <property type="component" value="Chromosome"/>
</dbReference>
<sequence>MNTTKLQFKAELAARLGEPRSDIVLLKPLKSGIKVLDKATKQHLGGLTFDYLRNAGGVYVACEVTGGVVHDVLAGLVLPYESNLLTGATMSFNSLSEERKEFSPDMGGVVRVHDGMDIDRTCAEIVGRLAKWHIPKMERLLAVSKGLIEDVVAYPDHYAYPLPVIAICLVRNGCEDVEAALAPYARNKRIARNRNLDFLPALKAHAAFCMASR</sequence>
<name>A0ABY4A0Z9_9BURK</name>
<evidence type="ECO:0000313" key="1">
    <source>
        <dbReference type="EMBL" id="UOD28427.1"/>
    </source>
</evidence>
<dbReference type="EMBL" id="CP063361">
    <property type="protein sequence ID" value="UOD28427.1"/>
    <property type="molecule type" value="Genomic_DNA"/>
</dbReference>